<comment type="caution">
    <text evidence="1">The sequence shown here is derived from an EMBL/GenBank/DDBJ whole genome shotgun (WGS) entry which is preliminary data.</text>
</comment>
<sequence>MEQTPFVMWSKRRLGASNPINDDSWEEQAFAEDAAGALGGCIWPPRSYSCSFCRREFRSAQALGGHMNVHRRDRARFNQSPDPNQMSHLDQAGHDSIPPQIHQLFHNPSPKSALGAATTPISPPELLRCPADIKIPPYLSSFPGEFRDRLSGGVGFVPARSNSFSKNCFHITGCRSEKNNKLSLKKQRDYGHKTRSDLVESNSLMGLNLATQTPSSFSDDDDEEEEDTMTSTTLRKRRRTDEPFVPVLLKRTLQAVVHVDELSNNAGEELDLELRLGDRPKGKLPLS</sequence>
<accession>A0ACB9MKC5</accession>
<dbReference type="Proteomes" id="UP001057402">
    <property type="component" value="Chromosome 9"/>
</dbReference>
<organism evidence="1 2">
    <name type="scientific">Melastoma candidum</name>
    <dbReference type="NCBI Taxonomy" id="119954"/>
    <lineage>
        <taxon>Eukaryota</taxon>
        <taxon>Viridiplantae</taxon>
        <taxon>Streptophyta</taxon>
        <taxon>Embryophyta</taxon>
        <taxon>Tracheophyta</taxon>
        <taxon>Spermatophyta</taxon>
        <taxon>Magnoliopsida</taxon>
        <taxon>eudicotyledons</taxon>
        <taxon>Gunneridae</taxon>
        <taxon>Pentapetalae</taxon>
        <taxon>rosids</taxon>
        <taxon>malvids</taxon>
        <taxon>Myrtales</taxon>
        <taxon>Melastomataceae</taxon>
        <taxon>Melastomatoideae</taxon>
        <taxon>Melastomateae</taxon>
        <taxon>Melastoma</taxon>
    </lineage>
</organism>
<keyword evidence="2" id="KW-1185">Reference proteome</keyword>
<protein>
    <submittedName>
        <fullName evidence="1">Uncharacterized protein</fullName>
    </submittedName>
</protein>
<dbReference type="EMBL" id="CM042888">
    <property type="protein sequence ID" value="KAI4324456.1"/>
    <property type="molecule type" value="Genomic_DNA"/>
</dbReference>
<evidence type="ECO:0000313" key="2">
    <source>
        <dbReference type="Proteomes" id="UP001057402"/>
    </source>
</evidence>
<reference evidence="2" key="1">
    <citation type="journal article" date="2023" name="Front. Plant Sci.">
        <title>Chromosomal-level genome assembly of Melastoma candidum provides insights into trichome evolution.</title>
        <authorList>
            <person name="Zhong Y."/>
            <person name="Wu W."/>
            <person name="Sun C."/>
            <person name="Zou P."/>
            <person name="Liu Y."/>
            <person name="Dai S."/>
            <person name="Zhou R."/>
        </authorList>
    </citation>
    <scope>NUCLEOTIDE SEQUENCE [LARGE SCALE GENOMIC DNA]</scope>
</reference>
<proteinExistence type="predicted"/>
<name>A0ACB9MKC5_9MYRT</name>
<gene>
    <name evidence="1" type="ORF">MLD38_029945</name>
</gene>
<evidence type="ECO:0000313" key="1">
    <source>
        <dbReference type="EMBL" id="KAI4324456.1"/>
    </source>
</evidence>